<dbReference type="EMBL" id="JASCZI010153723">
    <property type="protein sequence ID" value="MED6177591.1"/>
    <property type="molecule type" value="Genomic_DNA"/>
</dbReference>
<gene>
    <name evidence="2" type="ORF">PIB30_099640</name>
</gene>
<keyword evidence="3" id="KW-1185">Reference proteome</keyword>
<feature type="region of interest" description="Disordered" evidence="1">
    <location>
        <begin position="50"/>
        <end position="87"/>
    </location>
</feature>
<name>A0ABU6VWU6_9FABA</name>
<evidence type="ECO:0000256" key="1">
    <source>
        <dbReference type="SAM" id="MobiDB-lite"/>
    </source>
</evidence>
<evidence type="ECO:0000313" key="3">
    <source>
        <dbReference type="Proteomes" id="UP001341840"/>
    </source>
</evidence>
<feature type="compositionally biased region" description="Basic and acidic residues" evidence="1">
    <location>
        <begin position="58"/>
        <end position="87"/>
    </location>
</feature>
<accession>A0ABU6VWU6</accession>
<organism evidence="2 3">
    <name type="scientific">Stylosanthes scabra</name>
    <dbReference type="NCBI Taxonomy" id="79078"/>
    <lineage>
        <taxon>Eukaryota</taxon>
        <taxon>Viridiplantae</taxon>
        <taxon>Streptophyta</taxon>
        <taxon>Embryophyta</taxon>
        <taxon>Tracheophyta</taxon>
        <taxon>Spermatophyta</taxon>
        <taxon>Magnoliopsida</taxon>
        <taxon>eudicotyledons</taxon>
        <taxon>Gunneridae</taxon>
        <taxon>Pentapetalae</taxon>
        <taxon>rosids</taxon>
        <taxon>fabids</taxon>
        <taxon>Fabales</taxon>
        <taxon>Fabaceae</taxon>
        <taxon>Papilionoideae</taxon>
        <taxon>50 kb inversion clade</taxon>
        <taxon>dalbergioids sensu lato</taxon>
        <taxon>Dalbergieae</taxon>
        <taxon>Pterocarpus clade</taxon>
        <taxon>Stylosanthes</taxon>
    </lineage>
</organism>
<feature type="region of interest" description="Disordered" evidence="1">
    <location>
        <begin position="1"/>
        <end position="29"/>
    </location>
</feature>
<proteinExistence type="predicted"/>
<sequence length="110" mass="12515">MEARAAGGKPMAVSDRAGARDDFRDESSPSLGRFTRHWIVPNLAVGSHARKKVQAVRGEMRDQRVRRRETTTMRQAGDDTKMSDDTKIGDEEEWRFWKLKRIGNEEVGLG</sequence>
<protein>
    <submittedName>
        <fullName evidence="2">Uncharacterized protein</fullName>
    </submittedName>
</protein>
<evidence type="ECO:0000313" key="2">
    <source>
        <dbReference type="EMBL" id="MED6177591.1"/>
    </source>
</evidence>
<feature type="compositionally biased region" description="Basic and acidic residues" evidence="1">
    <location>
        <begin position="17"/>
        <end position="27"/>
    </location>
</feature>
<reference evidence="2 3" key="1">
    <citation type="journal article" date="2023" name="Plants (Basel)">
        <title>Bridging the Gap: Combining Genomics and Transcriptomics Approaches to Understand Stylosanthes scabra, an Orphan Legume from the Brazilian Caatinga.</title>
        <authorList>
            <person name="Ferreira-Neto J.R.C."/>
            <person name="da Silva M.D."/>
            <person name="Binneck E."/>
            <person name="de Melo N.F."/>
            <person name="da Silva R.H."/>
            <person name="de Melo A.L.T.M."/>
            <person name="Pandolfi V."/>
            <person name="Bustamante F.O."/>
            <person name="Brasileiro-Vidal A.C."/>
            <person name="Benko-Iseppon A.M."/>
        </authorList>
    </citation>
    <scope>NUCLEOTIDE SEQUENCE [LARGE SCALE GENOMIC DNA]</scope>
    <source>
        <tissue evidence="2">Leaves</tissue>
    </source>
</reference>
<dbReference type="Proteomes" id="UP001341840">
    <property type="component" value="Unassembled WGS sequence"/>
</dbReference>
<comment type="caution">
    <text evidence="2">The sequence shown here is derived from an EMBL/GenBank/DDBJ whole genome shotgun (WGS) entry which is preliminary data.</text>
</comment>